<keyword evidence="2" id="KW-1185">Reference proteome</keyword>
<comment type="caution">
    <text evidence="1">The sequence shown here is derived from an EMBL/GenBank/DDBJ whole genome shotgun (WGS) entry which is preliminary data.</text>
</comment>
<gene>
    <name evidence="1" type="ORF">C8F04DRAFT_1174140</name>
</gene>
<proteinExistence type="predicted"/>
<accession>A0AAD6TFN5</accession>
<protein>
    <submittedName>
        <fullName evidence="1">Uncharacterized protein</fullName>
    </submittedName>
</protein>
<evidence type="ECO:0000313" key="2">
    <source>
        <dbReference type="Proteomes" id="UP001218188"/>
    </source>
</evidence>
<dbReference type="EMBL" id="JARJCM010000005">
    <property type="protein sequence ID" value="KAJ7045163.1"/>
    <property type="molecule type" value="Genomic_DNA"/>
</dbReference>
<dbReference type="AlphaFoldDB" id="A0AAD6TFN5"/>
<name>A0AAD6TFN5_9AGAR</name>
<sequence length="237" mass="27037">MGCHQLAQIVTLKASQETLMVNQERDRLEWMRDCLLQQKRHHLRLLQLSADKMAAELKELRLNERFESLTLCMSMRTAFYNDLIFDTTDRGRRTNSLATAAEEELEPLRSTYDNEDLKWYPRLDAVAPPGGGHPQPLLSRRDSPCDPTGVLLATNPQRLILKKEKQFVAIGGARPNLALLSEAGSYQGFRVREAKFADLQDEIAQLQAALRELEESWASQVQPDGTFESSLKRRRIS</sequence>
<dbReference type="Proteomes" id="UP001218188">
    <property type="component" value="Unassembled WGS sequence"/>
</dbReference>
<organism evidence="1 2">
    <name type="scientific">Mycena alexandri</name>
    <dbReference type="NCBI Taxonomy" id="1745969"/>
    <lineage>
        <taxon>Eukaryota</taxon>
        <taxon>Fungi</taxon>
        <taxon>Dikarya</taxon>
        <taxon>Basidiomycota</taxon>
        <taxon>Agaricomycotina</taxon>
        <taxon>Agaricomycetes</taxon>
        <taxon>Agaricomycetidae</taxon>
        <taxon>Agaricales</taxon>
        <taxon>Marasmiineae</taxon>
        <taxon>Mycenaceae</taxon>
        <taxon>Mycena</taxon>
    </lineage>
</organism>
<evidence type="ECO:0000313" key="1">
    <source>
        <dbReference type="EMBL" id="KAJ7045163.1"/>
    </source>
</evidence>
<reference evidence="1" key="1">
    <citation type="submission" date="2023-03" db="EMBL/GenBank/DDBJ databases">
        <title>Massive genome expansion in bonnet fungi (Mycena s.s.) driven by repeated elements and novel gene families across ecological guilds.</title>
        <authorList>
            <consortium name="Lawrence Berkeley National Laboratory"/>
            <person name="Harder C.B."/>
            <person name="Miyauchi S."/>
            <person name="Viragh M."/>
            <person name="Kuo A."/>
            <person name="Thoen E."/>
            <person name="Andreopoulos B."/>
            <person name="Lu D."/>
            <person name="Skrede I."/>
            <person name="Drula E."/>
            <person name="Henrissat B."/>
            <person name="Morin E."/>
            <person name="Kohler A."/>
            <person name="Barry K."/>
            <person name="LaButti K."/>
            <person name="Morin E."/>
            <person name="Salamov A."/>
            <person name="Lipzen A."/>
            <person name="Mereny Z."/>
            <person name="Hegedus B."/>
            <person name="Baldrian P."/>
            <person name="Stursova M."/>
            <person name="Weitz H."/>
            <person name="Taylor A."/>
            <person name="Grigoriev I.V."/>
            <person name="Nagy L.G."/>
            <person name="Martin F."/>
            <person name="Kauserud H."/>
        </authorList>
    </citation>
    <scope>NUCLEOTIDE SEQUENCE</scope>
    <source>
        <strain evidence="1">CBHHK200</strain>
    </source>
</reference>